<evidence type="ECO:0000313" key="5">
    <source>
        <dbReference type="EMBL" id="EAA25786.1"/>
    </source>
</evidence>
<proteinExistence type="predicted"/>
<accession>Q7PAQ1</accession>
<dbReference type="Proteomes" id="UP000004455">
    <property type="component" value="Unassembled WGS sequence"/>
</dbReference>
<dbReference type="GO" id="GO:0016301">
    <property type="term" value="F:kinase activity"/>
    <property type="evidence" value="ECO:0007669"/>
    <property type="project" value="UniProtKB-KW"/>
</dbReference>
<dbReference type="AlphaFoldDB" id="Q7PAQ1"/>
<reference evidence="5" key="1">
    <citation type="submission" date="2003-02" db="EMBL/GenBank/DDBJ databases">
        <authorList>
            <person name="Malek J.A."/>
            <person name="Eremeeva M.E."/>
            <person name="Dasch G.A."/>
        </authorList>
    </citation>
    <scope>NUCLEOTIDE SEQUENCE [LARGE SCALE GENOMIC DNA]</scope>
    <source>
        <strain evidence="5">246</strain>
    </source>
</reference>
<dbReference type="GO" id="GO:0016774">
    <property type="term" value="F:phosphotransferase activity, carboxyl group as acceptor"/>
    <property type="evidence" value="ECO:0007669"/>
    <property type="project" value="InterPro"/>
</dbReference>
<evidence type="ECO:0000256" key="1">
    <source>
        <dbReference type="ARBA" id="ARBA00022679"/>
    </source>
</evidence>
<evidence type="ECO:0000256" key="4">
    <source>
        <dbReference type="ARBA" id="ARBA00022840"/>
    </source>
</evidence>
<dbReference type="InterPro" id="IPR043129">
    <property type="entry name" value="ATPase_NBD"/>
</dbReference>
<gene>
    <name evidence="5" type="ORF">rsib_orf563</name>
</gene>
<keyword evidence="3 5" id="KW-0418">Kinase</keyword>
<dbReference type="InterPro" id="IPR000890">
    <property type="entry name" value="Aliphatic_acid_kin_short-chain"/>
</dbReference>
<comment type="caution">
    <text evidence="5">The sequence shown here is derived from an EMBL/GenBank/DDBJ whole genome shotgun (WGS) entry which is preliminary data.</text>
</comment>
<keyword evidence="2" id="KW-0547">Nucleotide-binding</keyword>
<dbReference type="Pfam" id="PF00871">
    <property type="entry name" value="Acetate_kinase"/>
    <property type="match status" value="1"/>
</dbReference>
<organism evidence="5 6">
    <name type="scientific">Rickettsia sibirica (strain ATCC VR-151 / 246)</name>
    <dbReference type="NCBI Taxonomy" id="272951"/>
    <lineage>
        <taxon>Bacteria</taxon>
        <taxon>Pseudomonadati</taxon>
        <taxon>Pseudomonadota</taxon>
        <taxon>Alphaproteobacteria</taxon>
        <taxon>Rickettsiales</taxon>
        <taxon>Rickettsiaceae</taxon>
        <taxon>Rickettsieae</taxon>
        <taxon>Rickettsia</taxon>
        <taxon>spotted fever group</taxon>
        <taxon>Rickettsia sibirica subgroup</taxon>
    </lineage>
</organism>
<name>Q7PAQ1_RICS2</name>
<dbReference type="Gene3D" id="3.30.420.40">
    <property type="match status" value="1"/>
</dbReference>
<protein>
    <submittedName>
        <fullName evidence="5">Acetate kinase (AckA)</fullName>
    </submittedName>
</protein>
<keyword evidence="6" id="KW-1185">Reference proteome</keyword>
<evidence type="ECO:0000313" key="6">
    <source>
        <dbReference type="Proteomes" id="UP000004455"/>
    </source>
</evidence>
<dbReference type="EMBL" id="AABW01000001">
    <property type="protein sequence ID" value="EAA25786.1"/>
    <property type="molecule type" value="Genomic_DNA"/>
</dbReference>
<evidence type="ECO:0000256" key="2">
    <source>
        <dbReference type="ARBA" id="ARBA00022741"/>
    </source>
</evidence>
<dbReference type="HOGENOM" id="CLU_2755301_0_0_5"/>
<dbReference type="eggNOG" id="COG0282">
    <property type="taxonomic scope" value="Bacteria"/>
</dbReference>
<sequence length="70" mass="8291">MIIDLFEDWWKKQQNLKLIATGRRIVHGEKIFNKLVIVNEKVSEDLRPLIPLSPLHQPYNLQVLALFLQK</sequence>
<dbReference type="SUPFAM" id="SSF53067">
    <property type="entry name" value="Actin-like ATPase domain"/>
    <property type="match status" value="1"/>
</dbReference>
<evidence type="ECO:0000256" key="3">
    <source>
        <dbReference type="ARBA" id="ARBA00022777"/>
    </source>
</evidence>
<keyword evidence="1" id="KW-0808">Transferase</keyword>
<dbReference type="GO" id="GO:0005524">
    <property type="term" value="F:ATP binding"/>
    <property type="evidence" value="ECO:0007669"/>
    <property type="project" value="UniProtKB-KW"/>
</dbReference>
<keyword evidence="4" id="KW-0067">ATP-binding</keyword>